<protein>
    <submittedName>
        <fullName evidence="2">CsbD family protein</fullName>
    </submittedName>
</protein>
<dbReference type="KEGG" id="acob:P0Y56_00300"/>
<dbReference type="EMBL" id="CP119316">
    <property type="protein sequence ID" value="WEK46765.1"/>
    <property type="molecule type" value="Genomic_DNA"/>
</dbReference>
<evidence type="ECO:0000313" key="2">
    <source>
        <dbReference type="EMBL" id="WEK46765.1"/>
    </source>
</evidence>
<gene>
    <name evidence="2" type="ORF">P0Y56_00300</name>
</gene>
<organism evidence="2 3">
    <name type="scientific">Candidatus Andeanibacterium colombiense</name>
    <dbReference type="NCBI Taxonomy" id="3121345"/>
    <lineage>
        <taxon>Bacteria</taxon>
        <taxon>Pseudomonadati</taxon>
        <taxon>Pseudomonadota</taxon>
        <taxon>Alphaproteobacteria</taxon>
        <taxon>Sphingomonadales</taxon>
        <taxon>Sphingomonadaceae</taxon>
        <taxon>Candidatus Andeanibacterium</taxon>
    </lineage>
</organism>
<evidence type="ECO:0000256" key="1">
    <source>
        <dbReference type="SAM" id="MobiDB-lite"/>
    </source>
</evidence>
<name>A0AAJ6BPU0_9SPHN</name>
<sequence>MGELIDKAKGIGNEIAGKVKQQSNDEDTQAEGFVQERKGEAQGLKGKIEGALGNKI</sequence>
<evidence type="ECO:0000313" key="3">
    <source>
        <dbReference type="Proteomes" id="UP001218362"/>
    </source>
</evidence>
<reference evidence="2" key="1">
    <citation type="submission" date="2023-03" db="EMBL/GenBank/DDBJ databases">
        <title>Andean soil-derived lignocellulolytic bacterial consortium as a source of novel taxa and putative plastic-active enzymes.</title>
        <authorList>
            <person name="Diaz-Garcia L."/>
            <person name="Chuvochina M."/>
            <person name="Feuerriegel G."/>
            <person name="Bunk B."/>
            <person name="Sproer C."/>
            <person name="Streit W.R."/>
            <person name="Rodriguez L.M."/>
            <person name="Overmann J."/>
            <person name="Jimenez D.J."/>
        </authorList>
    </citation>
    <scope>NUCLEOTIDE SEQUENCE</scope>
    <source>
        <strain evidence="2">MAG 26</strain>
    </source>
</reference>
<dbReference type="Proteomes" id="UP001218362">
    <property type="component" value="Chromosome"/>
</dbReference>
<proteinExistence type="predicted"/>
<accession>A0AAJ6BPU0</accession>
<dbReference type="AlphaFoldDB" id="A0AAJ6BPU0"/>
<feature type="region of interest" description="Disordered" evidence="1">
    <location>
        <begin position="1"/>
        <end position="30"/>
    </location>
</feature>